<evidence type="ECO:0000256" key="1">
    <source>
        <dbReference type="ARBA" id="ARBA00004167"/>
    </source>
</evidence>
<dbReference type="InterPro" id="IPR000906">
    <property type="entry name" value="ZU5_dom"/>
</dbReference>
<dbReference type="GO" id="GO:0008045">
    <property type="term" value="P:motor neuron axon guidance"/>
    <property type="evidence" value="ECO:0007669"/>
    <property type="project" value="TreeGrafter"/>
</dbReference>
<comment type="subcellular location">
    <subcellularLocation>
        <location evidence="6">Cell membrane</location>
        <topology evidence="6">Single-pass type I membrane protein</topology>
    </subcellularLocation>
    <subcellularLocation>
        <location evidence="1">Membrane</location>
        <topology evidence="1">Single-pass membrane protein</topology>
    </subcellularLocation>
</comment>
<dbReference type="InterPro" id="IPR000884">
    <property type="entry name" value="TSP1_rpt"/>
</dbReference>
<dbReference type="InterPro" id="IPR036383">
    <property type="entry name" value="TSP1_rpt_sf"/>
</dbReference>
<gene>
    <name evidence="9" type="ORF">MSPICULIGERA_LOCUS7090</name>
</gene>
<sequence>MQMRHQTMVDGRWSEWSKWEGSCQVDCGLLKAALDSGEDGLIPRRRRMRACNNPAPLNGGAQCSGFDEEYTACDIPCQIDGRWTGWSDWGECREDCTQRRTRKCSAPPPLNGGIDCPGPAWEAKNCTTPCGSKIRHVAAGPPQSAAIGYDIPILIGMGSIFVLLAAILFVICWLLVCKKGRRVKKSSSNIYYAEAGTHMRRVLLEQQQAALLGPGDCVKAPDLFSHHPSMTLKSAKSAYSAYTTNRNAGSRAALITECSSNSSSERGRKTILRTSSNCSDEENYATLYDYLEDRSVQSIQSAQSVLVAQIDTAGARLQLRKSGASLLMPENAVDSQKTVYIAVSEQPGDRPKLPLGDVAISPVVTVGEAEWEGDPESRTLLRPAVLSFRHCAATFPRDNWTFSVWADDGFGWKQVVRVGDENLNSPVHVHLEAPSADRVGYVHLMTEHFGRFMLVGRARRASVPPGKRVHLACFGPANPGKDDFELRVYCVPETGAGMEAVGRQEAGAAPLAVSGHFILQPAGPLCFCVEEIGAGFSQKGSPVVEIPASHHQWCAQNGLHCSIPIENRDRRRPEDFSCRLVVYQKSNNAERHVLNVQLENPARPALLDETDKVVDVNFQLPGEVKEALALLLDPPTDPARDWRGLAAKLKLDKYLQYFATRPGQSPTCLLLSLWEAVEIDSLRAVHDLLQTLRVMGRPDAVLLLEQVLLPPVSSPISPQPPVFHYNSSSSYSR</sequence>
<proteinExistence type="inferred from homology"/>
<feature type="non-terminal residue" evidence="9">
    <location>
        <position position="1"/>
    </location>
</feature>
<dbReference type="GO" id="GO:0005042">
    <property type="term" value="F:netrin receptor activity"/>
    <property type="evidence" value="ECO:0007669"/>
    <property type="project" value="UniProtKB-UniRule"/>
</dbReference>
<evidence type="ECO:0000256" key="6">
    <source>
        <dbReference type="RuleBase" id="RU367033"/>
    </source>
</evidence>
<dbReference type="AlphaFoldDB" id="A0AA36CGG6"/>
<evidence type="ECO:0000256" key="3">
    <source>
        <dbReference type="ARBA" id="ARBA00022692"/>
    </source>
</evidence>
<comment type="similarity">
    <text evidence="2 6">Belongs to the unc-5 family.</text>
</comment>
<dbReference type="PANTHER" id="PTHR12582:SF47">
    <property type="entry name" value="NETRIN RECEPTOR UNC-5"/>
    <property type="match status" value="1"/>
</dbReference>
<keyword evidence="6" id="KW-0217">Developmental protein</keyword>
<comment type="caution">
    <text evidence="9">The sequence shown here is derived from an EMBL/GenBank/DDBJ whole genome shotgun (WGS) entry which is preliminary data.</text>
</comment>
<dbReference type="PROSITE" id="PS50092">
    <property type="entry name" value="TSP1"/>
    <property type="match status" value="2"/>
</dbReference>
<dbReference type="SUPFAM" id="SSF82895">
    <property type="entry name" value="TSP-1 type 1 repeat"/>
    <property type="match status" value="2"/>
</dbReference>
<dbReference type="InterPro" id="IPR033772">
    <property type="entry name" value="UPA"/>
</dbReference>
<reference evidence="9" key="1">
    <citation type="submission" date="2023-06" db="EMBL/GenBank/DDBJ databases">
        <authorList>
            <person name="Delattre M."/>
        </authorList>
    </citation>
    <scope>NUCLEOTIDE SEQUENCE</scope>
    <source>
        <strain evidence="9">AF72</strain>
    </source>
</reference>
<dbReference type="Pfam" id="PF17217">
    <property type="entry name" value="UPA"/>
    <property type="match status" value="1"/>
</dbReference>
<evidence type="ECO:0000256" key="2">
    <source>
        <dbReference type="ARBA" id="ARBA00009844"/>
    </source>
</evidence>
<protein>
    <recommendedName>
        <fullName evidence="6">Netrin receptor UNC5</fullName>
    </recommendedName>
</protein>
<dbReference type="Pfam" id="PF00531">
    <property type="entry name" value="Death"/>
    <property type="match status" value="1"/>
</dbReference>
<dbReference type="SMART" id="SM00209">
    <property type="entry name" value="TSP1"/>
    <property type="match status" value="2"/>
</dbReference>
<dbReference type="PROSITE" id="PS51145">
    <property type="entry name" value="ZU5"/>
    <property type="match status" value="1"/>
</dbReference>
<feature type="domain" description="ZU5" evidence="8">
    <location>
        <begin position="304"/>
        <end position="458"/>
    </location>
</feature>
<accession>A0AA36CGG6</accession>
<keyword evidence="6" id="KW-0675">Receptor</keyword>
<keyword evidence="4 6" id="KW-1133">Transmembrane helix</keyword>
<dbReference type="Proteomes" id="UP001177023">
    <property type="component" value="Unassembled WGS sequence"/>
</dbReference>
<dbReference type="SMART" id="SM00218">
    <property type="entry name" value="ZU5"/>
    <property type="match status" value="1"/>
</dbReference>
<keyword evidence="3 6" id="KW-0812">Transmembrane</keyword>
<dbReference type="Pfam" id="PF00791">
    <property type="entry name" value="ZU5"/>
    <property type="match status" value="1"/>
</dbReference>
<keyword evidence="10" id="KW-1185">Reference proteome</keyword>
<comment type="function">
    <text evidence="6">Receptor for netrin required for axon guidance. Mediates axon repulsion of neuronal growth cones in the developing nervous system upon ligand binding.</text>
</comment>
<dbReference type="InterPro" id="IPR037936">
    <property type="entry name" value="UNC5A-D"/>
</dbReference>
<dbReference type="InterPro" id="IPR011029">
    <property type="entry name" value="DEATH-like_dom_sf"/>
</dbReference>
<dbReference type="SUPFAM" id="SSF47986">
    <property type="entry name" value="DEATH domain"/>
    <property type="match status" value="1"/>
</dbReference>
<feature type="transmembrane region" description="Helical" evidence="6">
    <location>
        <begin position="153"/>
        <end position="176"/>
    </location>
</feature>
<dbReference type="Gene3D" id="2.20.100.10">
    <property type="entry name" value="Thrombospondin type-1 (TSP1) repeat"/>
    <property type="match status" value="2"/>
</dbReference>
<evidence type="ECO:0000256" key="5">
    <source>
        <dbReference type="ARBA" id="ARBA00023136"/>
    </source>
</evidence>
<dbReference type="InterPro" id="IPR000488">
    <property type="entry name" value="Death_dom"/>
</dbReference>
<dbReference type="EMBL" id="CATQJA010001768">
    <property type="protein sequence ID" value="CAJ0568574.1"/>
    <property type="molecule type" value="Genomic_DNA"/>
</dbReference>
<evidence type="ECO:0000256" key="4">
    <source>
        <dbReference type="ARBA" id="ARBA00022989"/>
    </source>
</evidence>
<keyword evidence="5 6" id="KW-0472">Membrane</keyword>
<dbReference type="SMART" id="SM00005">
    <property type="entry name" value="DEATH"/>
    <property type="match status" value="1"/>
</dbReference>
<dbReference type="PANTHER" id="PTHR12582">
    <property type="entry name" value="NETRIN RECEPTOR UNC5"/>
    <property type="match status" value="1"/>
</dbReference>
<evidence type="ECO:0000259" key="8">
    <source>
        <dbReference type="PROSITE" id="PS51145"/>
    </source>
</evidence>
<feature type="domain" description="Death" evidence="7">
    <location>
        <begin position="627"/>
        <end position="708"/>
    </location>
</feature>
<dbReference type="Gene3D" id="2.60.220.30">
    <property type="match status" value="1"/>
</dbReference>
<dbReference type="Gene3D" id="1.10.533.10">
    <property type="entry name" value="Death Domain, Fas"/>
    <property type="match status" value="1"/>
</dbReference>
<keyword evidence="6" id="KW-0393">Immunoglobulin domain</keyword>
<name>A0AA36CGG6_9BILA</name>
<organism evidence="9 10">
    <name type="scientific">Mesorhabditis spiculigera</name>
    <dbReference type="NCBI Taxonomy" id="96644"/>
    <lineage>
        <taxon>Eukaryota</taxon>
        <taxon>Metazoa</taxon>
        <taxon>Ecdysozoa</taxon>
        <taxon>Nematoda</taxon>
        <taxon>Chromadorea</taxon>
        <taxon>Rhabditida</taxon>
        <taxon>Rhabditina</taxon>
        <taxon>Rhabditomorpha</taxon>
        <taxon>Rhabditoidea</taxon>
        <taxon>Rhabditidae</taxon>
        <taxon>Mesorhabditinae</taxon>
        <taxon>Mesorhabditis</taxon>
    </lineage>
</organism>
<evidence type="ECO:0000313" key="10">
    <source>
        <dbReference type="Proteomes" id="UP001177023"/>
    </source>
</evidence>
<dbReference type="GO" id="GO:0005886">
    <property type="term" value="C:plasma membrane"/>
    <property type="evidence" value="ECO:0007669"/>
    <property type="project" value="UniProtKB-SubCell"/>
</dbReference>
<evidence type="ECO:0000313" key="9">
    <source>
        <dbReference type="EMBL" id="CAJ0568574.1"/>
    </source>
</evidence>
<dbReference type="PROSITE" id="PS50017">
    <property type="entry name" value="DEATH_DOMAIN"/>
    <property type="match status" value="1"/>
</dbReference>
<evidence type="ECO:0000259" key="7">
    <source>
        <dbReference type="PROSITE" id="PS50017"/>
    </source>
</evidence>